<evidence type="ECO:0000313" key="3">
    <source>
        <dbReference type="Proteomes" id="UP000078544"/>
    </source>
</evidence>
<feature type="compositionally biased region" description="Basic and acidic residues" evidence="1">
    <location>
        <begin position="236"/>
        <end position="248"/>
    </location>
</feature>
<gene>
    <name evidence="2" type="ORF">AAL_08013</name>
</gene>
<feature type="compositionally biased region" description="Acidic residues" evidence="1">
    <location>
        <begin position="223"/>
        <end position="235"/>
    </location>
</feature>
<accession>A0A167WGA3</accession>
<proteinExistence type="predicted"/>
<sequence>MASHNPYVHLARVAFSWPHCEHTLNYDETKADVSLESWIRLNIIPGPKYFGNKIWSPEELLNQLEQCLKARDLRFPGIQYLNGPANIWREMQRIKELGLIQIFELGCPLNIYPVDQVYRAVALTIGRACRVTNRTVPRGLNESNIFSYLRILHELLRQHQIFGEAQFHSQQASQNVYLLDQHCQWSNLELWQQSNLNQEARCPAQSASFEHANPHPIAKLEPEPEIDTISDEDFGNDEHSFLERTTGE</sequence>
<comment type="caution">
    <text evidence="2">The sequence shown here is derived from an EMBL/GenBank/DDBJ whole genome shotgun (WGS) entry which is preliminary data.</text>
</comment>
<organism evidence="2 3">
    <name type="scientific">Moelleriella libera RCEF 2490</name>
    <dbReference type="NCBI Taxonomy" id="1081109"/>
    <lineage>
        <taxon>Eukaryota</taxon>
        <taxon>Fungi</taxon>
        <taxon>Dikarya</taxon>
        <taxon>Ascomycota</taxon>
        <taxon>Pezizomycotina</taxon>
        <taxon>Sordariomycetes</taxon>
        <taxon>Hypocreomycetidae</taxon>
        <taxon>Hypocreales</taxon>
        <taxon>Clavicipitaceae</taxon>
        <taxon>Moelleriella</taxon>
    </lineage>
</organism>
<dbReference type="AlphaFoldDB" id="A0A167WGA3"/>
<dbReference type="Proteomes" id="UP000078544">
    <property type="component" value="Unassembled WGS sequence"/>
</dbReference>
<keyword evidence="3" id="KW-1185">Reference proteome</keyword>
<name>A0A167WGA3_9HYPO</name>
<feature type="region of interest" description="Disordered" evidence="1">
    <location>
        <begin position="215"/>
        <end position="248"/>
    </location>
</feature>
<evidence type="ECO:0000256" key="1">
    <source>
        <dbReference type="SAM" id="MobiDB-lite"/>
    </source>
</evidence>
<evidence type="ECO:0000313" key="2">
    <source>
        <dbReference type="EMBL" id="KZZ88812.1"/>
    </source>
</evidence>
<protein>
    <submittedName>
        <fullName evidence="2">Uncharacterized protein</fullName>
    </submittedName>
</protein>
<dbReference type="EMBL" id="AZGY01000028">
    <property type="protein sequence ID" value="KZZ88812.1"/>
    <property type="molecule type" value="Genomic_DNA"/>
</dbReference>
<reference evidence="2 3" key="1">
    <citation type="journal article" date="2016" name="Genome Biol. Evol.">
        <title>Divergent and convergent evolution of fungal pathogenicity.</title>
        <authorList>
            <person name="Shang Y."/>
            <person name="Xiao G."/>
            <person name="Zheng P."/>
            <person name="Cen K."/>
            <person name="Zhan S."/>
            <person name="Wang C."/>
        </authorList>
    </citation>
    <scope>NUCLEOTIDE SEQUENCE [LARGE SCALE GENOMIC DNA]</scope>
    <source>
        <strain evidence="2 3">RCEF 2490</strain>
    </source>
</reference>